<dbReference type="GO" id="GO:0007165">
    <property type="term" value="P:signal transduction"/>
    <property type="evidence" value="ECO:0000318"/>
    <property type="project" value="GO_Central"/>
</dbReference>
<reference evidence="5" key="1">
    <citation type="journal article" date="2013" name="Science">
        <title>The Amborella genome and the evolution of flowering plants.</title>
        <authorList>
            <consortium name="Amborella Genome Project"/>
        </authorList>
    </citation>
    <scope>NUCLEOTIDE SEQUENCE [LARGE SCALE GENOMIC DNA]</scope>
</reference>
<sequence length="1122" mass="125634">MGAGVELSESGVMEWSDNGGVNGVAFEVFQGGSPSNVPERVRRRLMESLGNKSKCSVSLEEIQAKLREADLRRQQFHEWLSNKAKPKLRSPTWSAQDEVLGQRLEAKLYAAEQKRLEILTQAQMRLARLDELRQAAKTGVLCQEKRYKERMQATISQKRAAAEKKRLGLIEAEKKRAHAMVMQARRVAKTVCNQREIERRKLKERLEDRLQRARRQRAEYLRQRVTPHGSSRVNRLDLCKHGDHLSRKLARCWRQFRRVRRTTFVLAKDYEALDINERSVKSMPFEQLAIRIESATTLQTVKALLERIASRVTLTRSSRSNLANIDHLLKRLSSPSRRGMPIRSRSARMTSSKNSTKDVKSPERSQLLRYPVRVALCAYMILGHPDAVFSGKGEREVALAEAASKFVWELELLVKIMIDGPQSNPGPDNKCETNASPNLVTFRSQLKAFDAAWCSYLYHFVVWKVKDARSLEEDLVRAACQLELSMMQTCKMKTEGVAGDLTHDMKAIQKQVSEDQKLLREKVHHLSGTDGIERMESALSDMRYRFFEGNENGSPLASPLIQDPFSSPDSLVGSSLASAGRKEEILRKPKSHVVRSLFNKVKSPSSDVDDRSASTTAEKLTIENEILVNEIVHRRSLMKADCFDLVNKGPRGVQDSIKATMEKAFWDGITDSLKQDDPDYSWVIQLVKEIRDELCTMVPQNWRLQVTEAIDVDILTQVLRSVNPDIDYLGRILEYALGTLQKLSAPAKENDMRAAHNNLLNDLAEIARVDGKLNSSFAIATIKGLRFVLEEIQALKQEISAARIQLLEPLIQGPAGLEYLQRAFAARYGLPSDSATSLPLTVQWYSSVKPMAEQEWKDHSALLLAFRQTNSDLSSSNGLPANVLKTGVGASRINQWAPGSPMASSPIGHQTECKGETVDVLVRLGLLKFANQLQGVSEETLPETLKLNCLRLRGVQSEIQKAIVVSTSLLVLRQTLTLKKPTSQMNIEEVVCNACKRLTELLNSDDNVGVMEIAELLMSVNSSEEGERLAKKELMARLLAKSLLPDDPVFSRVSQAVYTASRALILVGGGPCGEAMAEMALKRIGAGLLVKQLAEIVEVLSVMCSVSRGVHGPWYSWIAQNV</sequence>
<evidence type="ECO:0000256" key="2">
    <source>
        <dbReference type="SAM" id="Coils"/>
    </source>
</evidence>
<dbReference type="OrthoDB" id="276323at2759"/>
<dbReference type="Pfam" id="PF05794">
    <property type="entry name" value="Tcp11"/>
    <property type="match status" value="1"/>
</dbReference>
<dbReference type="EMBL" id="KI397628">
    <property type="protein sequence ID" value="ERM93517.1"/>
    <property type="molecule type" value="Genomic_DNA"/>
</dbReference>
<comment type="similarity">
    <text evidence="1">Belongs to the TCP11 family.</text>
</comment>
<accession>W1NDH1</accession>
<evidence type="ECO:0008006" key="6">
    <source>
        <dbReference type="Google" id="ProtNLM"/>
    </source>
</evidence>
<evidence type="ECO:0000256" key="3">
    <source>
        <dbReference type="SAM" id="MobiDB-lite"/>
    </source>
</evidence>
<keyword evidence="2" id="KW-0175">Coiled coil</keyword>
<dbReference type="KEGG" id="atr:18421419"/>
<evidence type="ECO:0000256" key="1">
    <source>
        <dbReference type="ARBA" id="ARBA00010954"/>
    </source>
</evidence>
<dbReference type="PANTHER" id="PTHR12832:SF11">
    <property type="entry name" value="LD23868P"/>
    <property type="match status" value="1"/>
</dbReference>
<dbReference type="HOGENOM" id="CLU_006472_0_0_1"/>
<proteinExistence type="inferred from homology"/>
<dbReference type="OMA" id="VWNCKDQ"/>
<gene>
    <name evidence="4" type="ORF">AMTR_s00004p00048770</name>
</gene>
<feature type="region of interest" description="Disordered" evidence="3">
    <location>
        <begin position="335"/>
        <end position="363"/>
    </location>
</feature>
<dbReference type="PANTHER" id="PTHR12832">
    <property type="entry name" value="TESTIS-SPECIFIC PROTEIN PBS13 T-COMPLEX 11"/>
    <property type="match status" value="1"/>
</dbReference>
<feature type="coiled-coil region" evidence="2">
    <location>
        <begin position="196"/>
        <end position="223"/>
    </location>
</feature>
<dbReference type="Gramene" id="ERM93517">
    <property type="protein sequence ID" value="ERM93517"/>
    <property type="gene ID" value="AMTR_s00004p00048770"/>
</dbReference>
<evidence type="ECO:0000313" key="4">
    <source>
        <dbReference type="EMBL" id="ERM93517.1"/>
    </source>
</evidence>
<organism evidence="4 5">
    <name type="scientific">Amborella trichopoda</name>
    <dbReference type="NCBI Taxonomy" id="13333"/>
    <lineage>
        <taxon>Eukaryota</taxon>
        <taxon>Viridiplantae</taxon>
        <taxon>Streptophyta</taxon>
        <taxon>Embryophyta</taxon>
        <taxon>Tracheophyta</taxon>
        <taxon>Spermatophyta</taxon>
        <taxon>Magnoliopsida</taxon>
        <taxon>Amborellales</taxon>
        <taxon>Amborellaceae</taxon>
        <taxon>Amborella</taxon>
    </lineage>
</organism>
<dbReference type="eggNOG" id="KOG1981">
    <property type="taxonomic scope" value="Eukaryota"/>
</dbReference>
<protein>
    <recommendedName>
        <fullName evidence="6">T-complex protein 11</fullName>
    </recommendedName>
</protein>
<name>W1NDH1_AMBTC</name>
<dbReference type="AlphaFoldDB" id="W1NDH1"/>
<dbReference type="STRING" id="13333.W1NDH1"/>
<evidence type="ECO:0000313" key="5">
    <source>
        <dbReference type="Proteomes" id="UP000017836"/>
    </source>
</evidence>
<dbReference type="InterPro" id="IPR008862">
    <property type="entry name" value="Tcp11"/>
</dbReference>
<keyword evidence="5" id="KW-1185">Reference proteome</keyword>
<dbReference type="Proteomes" id="UP000017836">
    <property type="component" value="Unassembled WGS sequence"/>
</dbReference>